<accession>A0ABM9TZ18</accession>
<evidence type="ECO:0008006" key="3">
    <source>
        <dbReference type="Google" id="ProtNLM"/>
    </source>
</evidence>
<keyword evidence="2" id="KW-1185">Reference proteome</keyword>
<evidence type="ECO:0000313" key="2">
    <source>
        <dbReference type="Proteomes" id="UP000044625"/>
    </source>
</evidence>
<proteinExistence type="predicted"/>
<name>A0ABM9TZ18_9GAMM</name>
<organism evidence="1 2">
    <name type="scientific">Yersinia pekkanenii</name>
    <dbReference type="NCBI Taxonomy" id="1288385"/>
    <lineage>
        <taxon>Bacteria</taxon>
        <taxon>Pseudomonadati</taxon>
        <taxon>Pseudomonadota</taxon>
        <taxon>Gammaproteobacteria</taxon>
        <taxon>Enterobacterales</taxon>
        <taxon>Yersiniaceae</taxon>
        <taxon>Yersinia</taxon>
    </lineage>
</organism>
<protein>
    <recommendedName>
        <fullName evidence="3">Ribbon-helix-helix protein CopG domain-containing protein</fullName>
    </recommendedName>
</protein>
<dbReference type="Gene3D" id="1.10.1220.10">
    <property type="entry name" value="Met repressor-like"/>
    <property type="match status" value="1"/>
</dbReference>
<dbReference type="EMBL" id="CWJL01000039">
    <property type="protein sequence ID" value="CRY69267.1"/>
    <property type="molecule type" value="Genomic_DNA"/>
</dbReference>
<dbReference type="InterPro" id="IPR013321">
    <property type="entry name" value="Arc_rbn_hlx_hlx"/>
</dbReference>
<sequence>MMKLYKRRTLIELDEEYIQQLDDLKGIRNLSRNHLIKMAVENFLLDNGRLNRRAAFGAWKSYPYLQLKAGE</sequence>
<reference evidence="1 2" key="1">
    <citation type="submission" date="2015-03" db="EMBL/GenBank/DDBJ databases">
        <authorList>
            <consortium name="Pathogen Informatics"/>
            <person name="Murphy D."/>
        </authorList>
    </citation>
    <scope>NUCLEOTIDE SEQUENCE [LARGE SCALE GENOMIC DNA]</scope>
    <source>
        <strain evidence="2">type strain: CIP110230</strain>
    </source>
</reference>
<comment type="caution">
    <text evidence="1">The sequence shown here is derived from an EMBL/GenBank/DDBJ whole genome shotgun (WGS) entry which is preliminary data.</text>
</comment>
<gene>
    <name evidence="1" type="ORF">ERS137968_04414</name>
</gene>
<dbReference type="Proteomes" id="UP000044625">
    <property type="component" value="Unassembled WGS sequence"/>
</dbReference>
<dbReference type="RefSeq" id="WP_156305492.1">
    <property type="nucleotide sequence ID" value="NZ_CAWMMU010000039.1"/>
</dbReference>
<evidence type="ECO:0000313" key="1">
    <source>
        <dbReference type="EMBL" id="CRY69267.1"/>
    </source>
</evidence>